<accession>A0AAD9WL21</accession>
<dbReference type="InterPro" id="IPR018289">
    <property type="entry name" value="MULE_transposase_dom"/>
</dbReference>
<dbReference type="PANTHER" id="PTHR47718:SF15">
    <property type="entry name" value="PROTEIN FAR1-RELATED SEQUENCE 5-LIKE"/>
    <property type="match status" value="1"/>
</dbReference>
<keyword evidence="4" id="KW-1185">Reference proteome</keyword>
<dbReference type="Pfam" id="PF10551">
    <property type="entry name" value="MULE"/>
    <property type="match status" value="1"/>
</dbReference>
<dbReference type="Proteomes" id="UP001280121">
    <property type="component" value="Unassembled WGS sequence"/>
</dbReference>
<evidence type="ECO:0000313" key="4">
    <source>
        <dbReference type="Proteomes" id="UP001280121"/>
    </source>
</evidence>
<dbReference type="EMBL" id="JANJYI010000009">
    <property type="protein sequence ID" value="KAK2633888.1"/>
    <property type="molecule type" value="Genomic_DNA"/>
</dbReference>
<evidence type="ECO:0000313" key="3">
    <source>
        <dbReference type="EMBL" id="KAK2633888.1"/>
    </source>
</evidence>
<feature type="region of interest" description="Disordered" evidence="1">
    <location>
        <begin position="459"/>
        <end position="479"/>
    </location>
</feature>
<evidence type="ECO:0000259" key="2">
    <source>
        <dbReference type="Pfam" id="PF10551"/>
    </source>
</evidence>
<reference evidence="3" key="1">
    <citation type="journal article" date="2023" name="Plant J.">
        <title>Genome sequences and population genomics provide insights into the demographic history, inbreeding, and mutation load of two 'living fossil' tree species of Dipteronia.</title>
        <authorList>
            <person name="Feng Y."/>
            <person name="Comes H.P."/>
            <person name="Chen J."/>
            <person name="Zhu S."/>
            <person name="Lu R."/>
            <person name="Zhang X."/>
            <person name="Li P."/>
            <person name="Qiu J."/>
            <person name="Olsen K.M."/>
            <person name="Qiu Y."/>
        </authorList>
    </citation>
    <scope>NUCLEOTIDE SEQUENCE</scope>
    <source>
        <strain evidence="3">KIB01</strain>
    </source>
</reference>
<gene>
    <name evidence="3" type="ORF">Ddye_028680</name>
</gene>
<dbReference type="AlphaFoldDB" id="A0AAD9WL21"/>
<sequence>MDHLLDQSGSYAAVGHTKKDLQNRLNSVRRSGSYNSDVDSIISYMTTKAEMDLGFFFRYNILKDGSIGNLFWSDAMLRCDYRYFVDVMSFDSTYRTNAYNRSLVIFVGVNNHMKTTVFGFGLLVDETTDTYTWILQTFLEAMHGKYLILVITDGDRAMSKALMLVMGSIVHRLCSWHLERNVQTNHVHVHVRNRVRNTVVEAIEMFGLQNNEWVNSLYGKQTLWAETFLHKTFFGGLQSTKCQRVLILSLIASCTRLKLYEFMSHTDRAMSRIRNNKMNDKFDSINEHPVLVTHLLQLEKHVAKVFTRNTFQWVRDEIKSEAKLSIVNCVDDMKSVLYTFKKFAIGDKTWNVSVMKATNQQHIPETLIMQRWTMIAKDGLELEFVSATTTPNILEIASKMSYYAAKSIESFKAANSAIEKLTIQMKGLLPTSITTREENAYGRRRQSPVHVKDLVIATTKGSKKQNKKSSKKARKYGKCGHPGHTAKTCCAYVNNNISAMAINGDARTGSTSQPTVYADLVQSWHSPYNVNSDGGFQPFAFSNTEVPRPPFTNHLNADDYSMTSSTQATYMQQNQWWRPHTFM</sequence>
<organism evidence="3 4">
    <name type="scientific">Dipteronia dyeriana</name>
    <dbReference type="NCBI Taxonomy" id="168575"/>
    <lineage>
        <taxon>Eukaryota</taxon>
        <taxon>Viridiplantae</taxon>
        <taxon>Streptophyta</taxon>
        <taxon>Embryophyta</taxon>
        <taxon>Tracheophyta</taxon>
        <taxon>Spermatophyta</taxon>
        <taxon>Magnoliopsida</taxon>
        <taxon>eudicotyledons</taxon>
        <taxon>Gunneridae</taxon>
        <taxon>Pentapetalae</taxon>
        <taxon>rosids</taxon>
        <taxon>malvids</taxon>
        <taxon>Sapindales</taxon>
        <taxon>Sapindaceae</taxon>
        <taxon>Hippocastanoideae</taxon>
        <taxon>Acereae</taxon>
        <taxon>Dipteronia</taxon>
    </lineage>
</organism>
<feature type="compositionally biased region" description="Basic residues" evidence="1">
    <location>
        <begin position="461"/>
        <end position="478"/>
    </location>
</feature>
<evidence type="ECO:0000256" key="1">
    <source>
        <dbReference type="SAM" id="MobiDB-lite"/>
    </source>
</evidence>
<name>A0AAD9WL21_9ROSI</name>
<comment type="caution">
    <text evidence="3">The sequence shown here is derived from an EMBL/GenBank/DDBJ whole genome shotgun (WGS) entry which is preliminary data.</text>
</comment>
<protein>
    <recommendedName>
        <fullName evidence="2">MULE transposase domain-containing protein</fullName>
    </recommendedName>
</protein>
<proteinExistence type="predicted"/>
<dbReference type="PANTHER" id="PTHR47718">
    <property type="entry name" value="OS01G0519700 PROTEIN"/>
    <property type="match status" value="1"/>
</dbReference>
<feature type="domain" description="MULE transposase" evidence="2">
    <location>
        <begin position="87"/>
        <end position="180"/>
    </location>
</feature>